<evidence type="ECO:0000256" key="1">
    <source>
        <dbReference type="SAM" id="Coils"/>
    </source>
</evidence>
<dbReference type="Proteomes" id="UP000003571">
    <property type="component" value="Unassembled WGS sequence"/>
</dbReference>
<dbReference type="EMBL" id="AGRW01000043">
    <property type="protein sequence ID" value="EIC02081.1"/>
    <property type="molecule type" value="Genomic_DNA"/>
</dbReference>
<dbReference type="PATRIC" id="fig|907348.3.peg.1195"/>
<keyword evidence="1" id="KW-0175">Coiled coil</keyword>
<dbReference type="InterPro" id="IPR036192">
    <property type="entry name" value="Cell_div_ZapA-like_sf"/>
</dbReference>
<dbReference type="eggNOG" id="COG3027">
    <property type="taxonomic scope" value="Bacteria"/>
</dbReference>
<dbReference type="Pfam" id="PF05164">
    <property type="entry name" value="ZapA"/>
    <property type="match status" value="1"/>
</dbReference>
<dbReference type="InterPro" id="IPR007838">
    <property type="entry name" value="Cell_div_ZapA-like"/>
</dbReference>
<evidence type="ECO:0000313" key="2">
    <source>
        <dbReference type="EMBL" id="EIC02081.1"/>
    </source>
</evidence>
<reference evidence="2 3" key="1">
    <citation type="submission" date="2011-09" db="EMBL/GenBank/DDBJ databases">
        <title>The draft genome of Treponema saccharophilum DSM 2985.</title>
        <authorList>
            <consortium name="US DOE Joint Genome Institute (JGI-PGF)"/>
            <person name="Lucas S."/>
            <person name="Copeland A."/>
            <person name="Lapidus A."/>
            <person name="Glavina del Rio T."/>
            <person name="Dalin E."/>
            <person name="Tice H."/>
            <person name="Bruce D."/>
            <person name="Goodwin L."/>
            <person name="Pitluck S."/>
            <person name="Peters L."/>
            <person name="Kyrpides N."/>
            <person name="Mavromatis K."/>
            <person name="Ivanova N."/>
            <person name="Markowitz V."/>
            <person name="Cheng J.-F."/>
            <person name="Hugenholtz P."/>
            <person name="Woyke T."/>
            <person name="Wu D."/>
            <person name="Gronow S."/>
            <person name="Wellnitz S."/>
            <person name="Brambilla E."/>
            <person name="Klenk H.-P."/>
            <person name="Eisen J.A."/>
        </authorList>
    </citation>
    <scope>NUCLEOTIDE SEQUENCE [LARGE SCALE GENOMIC DNA]</scope>
    <source>
        <strain evidence="2 3">DSM 2985</strain>
    </source>
</reference>
<dbReference type="SUPFAM" id="SSF102829">
    <property type="entry name" value="Cell division protein ZapA-like"/>
    <property type="match status" value="1"/>
</dbReference>
<name>H7EJZ4_9SPIR</name>
<feature type="coiled-coil region" evidence="1">
    <location>
        <begin position="76"/>
        <end position="103"/>
    </location>
</feature>
<gene>
    <name evidence="2" type="ORF">TresaDRAFT_1417</name>
</gene>
<accession>H7EJZ4</accession>
<dbReference type="AlphaFoldDB" id="H7EJZ4"/>
<dbReference type="Gene3D" id="6.10.250.790">
    <property type="match status" value="1"/>
</dbReference>
<organism evidence="2 3">
    <name type="scientific">Treponema saccharophilum DSM 2985</name>
    <dbReference type="NCBI Taxonomy" id="907348"/>
    <lineage>
        <taxon>Bacteria</taxon>
        <taxon>Pseudomonadati</taxon>
        <taxon>Spirochaetota</taxon>
        <taxon>Spirochaetia</taxon>
        <taxon>Spirochaetales</taxon>
        <taxon>Treponemataceae</taxon>
        <taxon>Treponema</taxon>
    </lineage>
</organism>
<dbReference type="RefSeq" id="WP_002703747.1">
    <property type="nucleotide sequence ID" value="NZ_AGRW01000043.1"/>
</dbReference>
<dbReference type="OrthoDB" id="360980at2"/>
<dbReference type="STRING" id="907348.TresaDRAFT_1417"/>
<evidence type="ECO:0000313" key="3">
    <source>
        <dbReference type="Proteomes" id="UP000003571"/>
    </source>
</evidence>
<protein>
    <recommendedName>
        <fullName evidence="4">Cell division protein ZapA</fullName>
    </recommendedName>
</protein>
<proteinExistence type="predicted"/>
<dbReference type="InterPro" id="IPR053712">
    <property type="entry name" value="Bac_CellDiv_Activator"/>
</dbReference>
<keyword evidence="3" id="KW-1185">Reference proteome</keyword>
<evidence type="ECO:0008006" key="4">
    <source>
        <dbReference type="Google" id="ProtNLM"/>
    </source>
</evidence>
<comment type="caution">
    <text evidence="2">The sequence shown here is derived from an EMBL/GenBank/DDBJ whole genome shotgun (WGS) entry which is preliminary data.</text>
</comment>
<sequence>MGLLKIDALGTSFTIKTGEDEAYLKKLLKYYKQITEQIEKNGSLSSNTQISILAGIMLCDELYKEKSKKASESKAKQKEDETLAKIEETLDRISARLDDALGKKSSRKSDAQTENMD</sequence>